<dbReference type="InterPro" id="IPR002068">
    <property type="entry name" value="A-crystallin/Hsp20_dom"/>
</dbReference>
<gene>
    <name evidence="4" type="ORF">SAMN05660918_0366</name>
</gene>
<dbReference type="Pfam" id="PF00011">
    <property type="entry name" value="HSP20"/>
    <property type="match status" value="1"/>
</dbReference>
<dbReference type="STRING" id="402734.SAMN05660918_0366"/>
<evidence type="ECO:0000313" key="5">
    <source>
        <dbReference type="Proteomes" id="UP000199702"/>
    </source>
</evidence>
<proteinExistence type="inferred from homology"/>
<dbReference type="CDD" id="cd06464">
    <property type="entry name" value="ACD_sHsps-like"/>
    <property type="match status" value="1"/>
</dbReference>
<evidence type="ECO:0000259" key="3">
    <source>
        <dbReference type="PROSITE" id="PS01031"/>
    </source>
</evidence>
<evidence type="ECO:0000256" key="2">
    <source>
        <dbReference type="RuleBase" id="RU003616"/>
    </source>
</evidence>
<dbReference type="RefSeq" id="WP_091306910.1">
    <property type="nucleotide sequence ID" value="NZ_CBCSJU010000001.1"/>
</dbReference>
<dbReference type="Gene3D" id="2.60.40.790">
    <property type="match status" value="1"/>
</dbReference>
<accession>A0A1H6QLV3</accession>
<dbReference type="EMBL" id="FNYA01000001">
    <property type="protein sequence ID" value="SEI40295.1"/>
    <property type="molecule type" value="Genomic_DNA"/>
</dbReference>
<organism evidence="4 5">
    <name type="scientific">Flavobacterium terrigena</name>
    <dbReference type="NCBI Taxonomy" id="402734"/>
    <lineage>
        <taxon>Bacteria</taxon>
        <taxon>Pseudomonadati</taxon>
        <taxon>Bacteroidota</taxon>
        <taxon>Flavobacteriia</taxon>
        <taxon>Flavobacteriales</taxon>
        <taxon>Flavobacteriaceae</taxon>
        <taxon>Flavobacterium</taxon>
    </lineage>
</organism>
<dbReference type="PANTHER" id="PTHR11527">
    <property type="entry name" value="HEAT-SHOCK PROTEIN 20 FAMILY MEMBER"/>
    <property type="match status" value="1"/>
</dbReference>
<dbReference type="InterPro" id="IPR008978">
    <property type="entry name" value="HSP20-like_chaperone"/>
</dbReference>
<protein>
    <submittedName>
        <fullName evidence="4">HSP20 family protein</fullName>
    </submittedName>
</protein>
<dbReference type="InterPro" id="IPR031107">
    <property type="entry name" value="Small_HSP"/>
</dbReference>
<sequence length="153" mass="17662">MTQLATRTRNGNGRLFPKFIDDFFNTDRFLIDLEGSFPNLNFKNILPEANIVENKKEFKIELAEPGLDKKDFKIEMKNGILTISAEKEEETKTEDENYLSKEFSYSSLHRTFALPDNLLTDKIDAKYENGVLKLKLPKSELSIQEPVKQIKVS</sequence>
<dbReference type="SUPFAM" id="SSF49764">
    <property type="entry name" value="HSP20-like chaperones"/>
    <property type="match status" value="1"/>
</dbReference>
<evidence type="ECO:0000256" key="1">
    <source>
        <dbReference type="PROSITE-ProRule" id="PRU00285"/>
    </source>
</evidence>
<reference evidence="5" key="1">
    <citation type="submission" date="2016-10" db="EMBL/GenBank/DDBJ databases">
        <authorList>
            <person name="Varghese N."/>
            <person name="Submissions S."/>
        </authorList>
    </citation>
    <scope>NUCLEOTIDE SEQUENCE [LARGE SCALE GENOMIC DNA]</scope>
    <source>
        <strain evidence="5">DSM 17934</strain>
    </source>
</reference>
<feature type="domain" description="SHSP" evidence="3">
    <location>
        <begin position="40"/>
        <end position="153"/>
    </location>
</feature>
<name>A0A1H6QLV3_9FLAO</name>
<dbReference type="OrthoDB" id="9814487at2"/>
<dbReference type="PROSITE" id="PS01031">
    <property type="entry name" value="SHSP"/>
    <property type="match status" value="1"/>
</dbReference>
<dbReference type="AlphaFoldDB" id="A0A1H6QLV3"/>
<keyword evidence="5" id="KW-1185">Reference proteome</keyword>
<evidence type="ECO:0000313" key="4">
    <source>
        <dbReference type="EMBL" id="SEI40295.1"/>
    </source>
</evidence>
<dbReference type="Proteomes" id="UP000199702">
    <property type="component" value="Unassembled WGS sequence"/>
</dbReference>
<comment type="similarity">
    <text evidence="1 2">Belongs to the small heat shock protein (HSP20) family.</text>
</comment>